<gene>
    <name evidence="2" type="primary">Vigan.07G000300</name>
    <name evidence="2" type="ORF">VIGAN_07000300</name>
</gene>
<dbReference type="Proteomes" id="UP000291084">
    <property type="component" value="Chromosome 7"/>
</dbReference>
<dbReference type="InterPro" id="IPR054722">
    <property type="entry name" value="PolX-like_BBD"/>
</dbReference>
<protein>
    <recommendedName>
        <fullName evidence="1">Retrovirus-related Pol polyprotein from transposon TNT 1-94-like beta-barrel domain-containing protein</fullName>
    </recommendedName>
</protein>
<evidence type="ECO:0000259" key="1">
    <source>
        <dbReference type="Pfam" id="PF22936"/>
    </source>
</evidence>
<keyword evidence="3" id="KW-1185">Reference proteome</keyword>
<evidence type="ECO:0000313" key="3">
    <source>
        <dbReference type="Proteomes" id="UP000291084"/>
    </source>
</evidence>
<dbReference type="EMBL" id="AP015040">
    <property type="protein sequence ID" value="BAT91407.1"/>
    <property type="molecule type" value="Genomic_DNA"/>
</dbReference>
<sequence>MLMARTNEHELEEASWYLDSGCSSRMTGRRDWFVKMKEVINGKIKFTEDRSLVVEESERVVIRDEKGREVVIDEVLLVQGLKTNLPSLGQLSHNGFVMKMENNTRRIFYQSKRLVIKASLSQNRTFRVIMKAVKHHCFSAAGKIVEWLWHLRFVHLTFRDSCQLSQHSMVSDLPLVER</sequence>
<reference evidence="2 3" key="1">
    <citation type="journal article" date="2015" name="Sci. Rep.">
        <title>The power of single molecule real-time sequencing technology in the de novo assembly of a eukaryotic genome.</title>
        <authorList>
            <person name="Sakai H."/>
            <person name="Naito K."/>
            <person name="Ogiso-Tanaka E."/>
            <person name="Takahashi Y."/>
            <person name="Iseki K."/>
            <person name="Muto C."/>
            <person name="Satou K."/>
            <person name="Teruya K."/>
            <person name="Shiroma A."/>
            <person name="Shimoji M."/>
            <person name="Hirano T."/>
            <person name="Itoh T."/>
            <person name="Kaga A."/>
            <person name="Tomooka N."/>
        </authorList>
    </citation>
    <scope>NUCLEOTIDE SEQUENCE [LARGE SCALE GENOMIC DNA]</scope>
    <source>
        <strain evidence="3">cv. Shumari</strain>
    </source>
</reference>
<feature type="domain" description="Retrovirus-related Pol polyprotein from transposon TNT 1-94-like beta-barrel" evidence="1">
    <location>
        <begin position="16"/>
        <end position="96"/>
    </location>
</feature>
<proteinExistence type="predicted"/>
<evidence type="ECO:0000313" key="2">
    <source>
        <dbReference type="EMBL" id="BAT91407.1"/>
    </source>
</evidence>
<dbReference type="OrthoDB" id="2015125at2759"/>
<organism evidence="2 3">
    <name type="scientific">Vigna angularis var. angularis</name>
    <dbReference type="NCBI Taxonomy" id="157739"/>
    <lineage>
        <taxon>Eukaryota</taxon>
        <taxon>Viridiplantae</taxon>
        <taxon>Streptophyta</taxon>
        <taxon>Embryophyta</taxon>
        <taxon>Tracheophyta</taxon>
        <taxon>Spermatophyta</taxon>
        <taxon>Magnoliopsida</taxon>
        <taxon>eudicotyledons</taxon>
        <taxon>Gunneridae</taxon>
        <taxon>Pentapetalae</taxon>
        <taxon>rosids</taxon>
        <taxon>fabids</taxon>
        <taxon>Fabales</taxon>
        <taxon>Fabaceae</taxon>
        <taxon>Papilionoideae</taxon>
        <taxon>50 kb inversion clade</taxon>
        <taxon>NPAAA clade</taxon>
        <taxon>indigoferoid/millettioid clade</taxon>
        <taxon>Phaseoleae</taxon>
        <taxon>Vigna</taxon>
    </lineage>
</organism>
<dbReference type="AlphaFoldDB" id="A0A0S3SEX4"/>
<dbReference type="Pfam" id="PF22936">
    <property type="entry name" value="Pol_BBD"/>
    <property type="match status" value="1"/>
</dbReference>
<accession>A0A0S3SEX4</accession>
<name>A0A0S3SEX4_PHAAN</name>